<feature type="transmembrane region" description="Helical" evidence="13">
    <location>
        <begin position="6"/>
        <end position="33"/>
    </location>
</feature>
<dbReference type="PANTHER" id="PTHR24282">
    <property type="entry name" value="CYTOCHROME P450 FAMILY MEMBER"/>
    <property type="match status" value="1"/>
</dbReference>
<evidence type="ECO:0000256" key="4">
    <source>
        <dbReference type="ARBA" id="ARBA00022692"/>
    </source>
</evidence>
<keyword evidence="3 11" id="KW-0349">Heme</keyword>
<sequence length="516" mass="57435">MEEGVAAVAMAVMKVVLSLCCVAACGLAAYLYYTLSVAPRRVLAEFRRQRIGGPPPSFPYGNLADMREAVAAAKAARRSAGGGRDIVHDYRPAVLPFYEKWRKEYGPIFTYSMGNVVFLHVSRPDVVRDINLSVSLDLGKSSYLKATHEPLFGGGILKSNGEAWLHQRRIIAPEFFLDKVKGMVDLMADSAQTLLKSWEKRVDTNGGITDIKIDDDIRAYSADVISRTCFGSSYIKGKKIFSKIRELQQAVSKPNMLAEVTGLRFFPTMRNKQAWALHKQVRELILEIVNESGKDRNLLSAILHSTNSSQAGLIEAENFIVDNCKSIYFAGYESTAVTAAWCLMLLGLHPEWQDRVREEVHEICGGQPLDSQSLQKLRSLTMVIQETLRLYPAGAFVSRQALKELTLGGVHIPKGVNIYIPVSTMHLDPNLWGPDVKEFNPERFSDVRPHLYSYLPFGAGARTCLGQGFAMAELKILISLIISKFVLKLSPHYEHSPTLKLIVEPEFGVDLTLTKV</sequence>
<dbReference type="InterPro" id="IPR017972">
    <property type="entry name" value="Cyt_P450_CS"/>
</dbReference>
<comment type="caution">
    <text evidence="14">The sequence shown here is derived from an EMBL/GenBank/DDBJ whole genome shotgun (WGS) entry which is preliminary data.</text>
</comment>
<evidence type="ECO:0000313" key="14">
    <source>
        <dbReference type="EMBL" id="GJN07956.1"/>
    </source>
</evidence>
<keyword evidence="10 13" id="KW-0472">Membrane</keyword>
<keyword evidence="7 12" id="KW-0560">Oxidoreductase</keyword>
<evidence type="ECO:0000256" key="3">
    <source>
        <dbReference type="ARBA" id="ARBA00022617"/>
    </source>
</evidence>
<dbReference type="Gene3D" id="1.10.630.10">
    <property type="entry name" value="Cytochrome P450"/>
    <property type="match status" value="1"/>
</dbReference>
<dbReference type="EMBL" id="BQKI01000015">
    <property type="protein sequence ID" value="GJN07956.1"/>
    <property type="molecule type" value="Genomic_DNA"/>
</dbReference>
<dbReference type="GO" id="GO:0016705">
    <property type="term" value="F:oxidoreductase activity, acting on paired donors, with incorporation or reduction of molecular oxygen"/>
    <property type="evidence" value="ECO:0007669"/>
    <property type="project" value="InterPro"/>
</dbReference>
<dbReference type="Proteomes" id="UP001054889">
    <property type="component" value="Unassembled WGS sequence"/>
</dbReference>
<dbReference type="PRINTS" id="PR00385">
    <property type="entry name" value="P450"/>
</dbReference>
<comment type="similarity">
    <text evidence="2 12">Belongs to the cytochrome P450 family.</text>
</comment>
<evidence type="ECO:0000256" key="1">
    <source>
        <dbReference type="ARBA" id="ARBA00004370"/>
    </source>
</evidence>
<dbReference type="PRINTS" id="PR00463">
    <property type="entry name" value="EP450I"/>
</dbReference>
<dbReference type="GO" id="GO:0006629">
    <property type="term" value="P:lipid metabolic process"/>
    <property type="evidence" value="ECO:0007669"/>
    <property type="project" value="UniProtKB-ARBA"/>
</dbReference>
<dbReference type="PROSITE" id="PS00086">
    <property type="entry name" value="CYTOCHROME_P450"/>
    <property type="match status" value="1"/>
</dbReference>
<dbReference type="Pfam" id="PF00067">
    <property type="entry name" value="p450"/>
    <property type="match status" value="1"/>
</dbReference>
<dbReference type="InterPro" id="IPR050665">
    <property type="entry name" value="Cytochrome_P450_Monooxygen"/>
</dbReference>
<gene>
    <name evidence="14" type="primary">ga25834</name>
    <name evidence="14" type="ORF">PR202_ga25834</name>
</gene>
<keyword evidence="4 13" id="KW-0812">Transmembrane</keyword>
<evidence type="ECO:0000313" key="15">
    <source>
        <dbReference type="Proteomes" id="UP001054889"/>
    </source>
</evidence>
<feature type="binding site" description="axial binding residue" evidence="11">
    <location>
        <position position="464"/>
    </location>
    <ligand>
        <name>heme</name>
        <dbReference type="ChEBI" id="CHEBI:30413"/>
    </ligand>
    <ligandPart>
        <name>Fe</name>
        <dbReference type="ChEBI" id="CHEBI:18248"/>
    </ligandPart>
</feature>
<proteinExistence type="inferred from homology"/>
<reference evidence="14" key="2">
    <citation type="submission" date="2021-12" db="EMBL/GenBank/DDBJ databases">
        <title>Resequencing data analysis of finger millet.</title>
        <authorList>
            <person name="Hatakeyama M."/>
            <person name="Aluri S."/>
            <person name="Balachadran M.T."/>
            <person name="Sivarajan S.R."/>
            <person name="Poveda L."/>
            <person name="Shimizu-Inatsugi R."/>
            <person name="Schlapbach R."/>
            <person name="Sreeman S.M."/>
            <person name="Shimizu K.K."/>
        </authorList>
    </citation>
    <scope>NUCLEOTIDE SEQUENCE</scope>
</reference>
<keyword evidence="6 13" id="KW-1133">Transmembrane helix</keyword>
<dbReference type="GO" id="GO:0004497">
    <property type="term" value="F:monooxygenase activity"/>
    <property type="evidence" value="ECO:0007669"/>
    <property type="project" value="UniProtKB-KW"/>
</dbReference>
<keyword evidence="9 12" id="KW-0503">Monooxygenase</keyword>
<evidence type="ECO:0000256" key="6">
    <source>
        <dbReference type="ARBA" id="ARBA00022989"/>
    </source>
</evidence>
<dbReference type="GO" id="GO:0020037">
    <property type="term" value="F:heme binding"/>
    <property type="evidence" value="ECO:0007669"/>
    <property type="project" value="InterPro"/>
</dbReference>
<evidence type="ECO:0000256" key="9">
    <source>
        <dbReference type="ARBA" id="ARBA00023033"/>
    </source>
</evidence>
<dbReference type="AlphaFoldDB" id="A0AAV5DCF9"/>
<keyword evidence="5 11" id="KW-0479">Metal-binding</keyword>
<evidence type="ECO:0000256" key="8">
    <source>
        <dbReference type="ARBA" id="ARBA00023004"/>
    </source>
</evidence>
<dbReference type="PANTHER" id="PTHR24282:SF261">
    <property type="entry name" value="CYTOCHROME P450 714B2"/>
    <property type="match status" value="1"/>
</dbReference>
<reference evidence="14" key="1">
    <citation type="journal article" date="2018" name="DNA Res.">
        <title>Multiple hybrid de novo genome assembly of finger millet, an orphan allotetraploid crop.</title>
        <authorList>
            <person name="Hatakeyama M."/>
            <person name="Aluri S."/>
            <person name="Balachadran M.T."/>
            <person name="Sivarajan S.R."/>
            <person name="Patrignani A."/>
            <person name="Gruter S."/>
            <person name="Poveda L."/>
            <person name="Shimizu-Inatsugi R."/>
            <person name="Baeten J."/>
            <person name="Francoijs K.J."/>
            <person name="Nataraja K.N."/>
            <person name="Reddy Y.A.N."/>
            <person name="Phadnis S."/>
            <person name="Ravikumar R.L."/>
            <person name="Schlapbach R."/>
            <person name="Sreeman S.M."/>
            <person name="Shimizu K.K."/>
        </authorList>
    </citation>
    <scope>NUCLEOTIDE SEQUENCE</scope>
</reference>
<dbReference type="GO" id="GO:0005506">
    <property type="term" value="F:iron ion binding"/>
    <property type="evidence" value="ECO:0007669"/>
    <property type="project" value="InterPro"/>
</dbReference>
<accession>A0AAV5DCF9</accession>
<evidence type="ECO:0000256" key="10">
    <source>
        <dbReference type="ARBA" id="ARBA00023136"/>
    </source>
</evidence>
<comment type="subcellular location">
    <subcellularLocation>
        <location evidence="1">Membrane</location>
    </subcellularLocation>
</comment>
<dbReference type="InterPro" id="IPR002401">
    <property type="entry name" value="Cyt_P450_E_grp-I"/>
</dbReference>
<dbReference type="CDD" id="cd20640">
    <property type="entry name" value="CYP714"/>
    <property type="match status" value="1"/>
</dbReference>
<organism evidence="14 15">
    <name type="scientific">Eleusine coracana subsp. coracana</name>
    <dbReference type="NCBI Taxonomy" id="191504"/>
    <lineage>
        <taxon>Eukaryota</taxon>
        <taxon>Viridiplantae</taxon>
        <taxon>Streptophyta</taxon>
        <taxon>Embryophyta</taxon>
        <taxon>Tracheophyta</taxon>
        <taxon>Spermatophyta</taxon>
        <taxon>Magnoliopsida</taxon>
        <taxon>Liliopsida</taxon>
        <taxon>Poales</taxon>
        <taxon>Poaceae</taxon>
        <taxon>PACMAD clade</taxon>
        <taxon>Chloridoideae</taxon>
        <taxon>Cynodonteae</taxon>
        <taxon>Eleusininae</taxon>
        <taxon>Eleusine</taxon>
    </lineage>
</organism>
<protein>
    <submittedName>
        <fullName evidence="14">Uncharacterized protein</fullName>
    </submittedName>
</protein>
<dbReference type="InterPro" id="IPR001128">
    <property type="entry name" value="Cyt_P450"/>
</dbReference>
<evidence type="ECO:0000256" key="7">
    <source>
        <dbReference type="ARBA" id="ARBA00023002"/>
    </source>
</evidence>
<dbReference type="InterPro" id="IPR036396">
    <property type="entry name" value="Cyt_P450_sf"/>
</dbReference>
<evidence type="ECO:0000256" key="13">
    <source>
        <dbReference type="SAM" id="Phobius"/>
    </source>
</evidence>
<evidence type="ECO:0000256" key="2">
    <source>
        <dbReference type="ARBA" id="ARBA00010617"/>
    </source>
</evidence>
<keyword evidence="8 11" id="KW-0408">Iron</keyword>
<evidence type="ECO:0000256" key="5">
    <source>
        <dbReference type="ARBA" id="ARBA00022723"/>
    </source>
</evidence>
<keyword evidence="15" id="KW-1185">Reference proteome</keyword>
<evidence type="ECO:0000256" key="12">
    <source>
        <dbReference type="RuleBase" id="RU000461"/>
    </source>
</evidence>
<comment type="cofactor">
    <cofactor evidence="11">
        <name>heme</name>
        <dbReference type="ChEBI" id="CHEBI:30413"/>
    </cofactor>
</comment>
<dbReference type="GO" id="GO:0016020">
    <property type="term" value="C:membrane"/>
    <property type="evidence" value="ECO:0007669"/>
    <property type="project" value="UniProtKB-SubCell"/>
</dbReference>
<name>A0AAV5DCF9_ELECO</name>
<evidence type="ECO:0000256" key="11">
    <source>
        <dbReference type="PIRSR" id="PIRSR602401-1"/>
    </source>
</evidence>
<dbReference type="SUPFAM" id="SSF48264">
    <property type="entry name" value="Cytochrome P450"/>
    <property type="match status" value="1"/>
</dbReference>